<dbReference type="InterPro" id="IPR018114">
    <property type="entry name" value="TRYPSIN_HIS"/>
</dbReference>
<dbReference type="PROSITE" id="PS50240">
    <property type="entry name" value="TRYPSIN_DOM"/>
    <property type="match status" value="1"/>
</dbReference>
<dbReference type="PANTHER" id="PTHR24276">
    <property type="entry name" value="POLYSERASE-RELATED"/>
    <property type="match status" value="1"/>
</dbReference>
<evidence type="ECO:0000256" key="6">
    <source>
        <dbReference type="SAM" id="SignalP"/>
    </source>
</evidence>
<dbReference type="AlphaFoldDB" id="A0A1I8Q440"/>
<evidence type="ECO:0000313" key="9">
    <source>
        <dbReference type="Proteomes" id="UP000095300"/>
    </source>
</evidence>
<dbReference type="FunFam" id="2.40.10.10:FF:000034">
    <property type="entry name" value="Eupolytin"/>
    <property type="match status" value="1"/>
</dbReference>
<dbReference type="PANTHER" id="PTHR24276:SF91">
    <property type="entry name" value="AT26814P-RELATED"/>
    <property type="match status" value="1"/>
</dbReference>
<accession>A0A1I8Q440</accession>
<comment type="similarity">
    <text evidence="1">Belongs to the peptidase S1 family.</text>
</comment>
<dbReference type="InterPro" id="IPR001254">
    <property type="entry name" value="Trypsin_dom"/>
</dbReference>
<keyword evidence="5" id="KW-1015">Disulfide bond</keyword>
<dbReference type="Pfam" id="PF00089">
    <property type="entry name" value="Trypsin"/>
    <property type="match status" value="1"/>
</dbReference>
<protein>
    <recommendedName>
        <fullName evidence="7">Peptidase S1 domain-containing protein</fullName>
    </recommendedName>
</protein>
<dbReference type="EnsemblMetazoa" id="SCAU013728-RA">
    <property type="protein sequence ID" value="SCAU013728-PA"/>
    <property type="gene ID" value="SCAU013728"/>
</dbReference>
<reference evidence="8" key="1">
    <citation type="submission" date="2020-05" db="UniProtKB">
        <authorList>
            <consortium name="EnsemblMetazoa"/>
        </authorList>
    </citation>
    <scope>IDENTIFICATION</scope>
    <source>
        <strain evidence="8">USDA</strain>
    </source>
</reference>
<dbReference type="GO" id="GO:0006508">
    <property type="term" value="P:proteolysis"/>
    <property type="evidence" value="ECO:0007669"/>
    <property type="project" value="UniProtKB-KW"/>
</dbReference>
<keyword evidence="4" id="KW-0720">Serine protease</keyword>
<keyword evidence="2" id="KW-0645">Protease</keyword>
<feature type="domain" description="Peptidase S1" evidence="7">
    <location>
        <begin position="36"/>
        <end position="259"/>
    </location>
</feature>
<feature type="signal peptide" evidence="6">
    <location>
        <begin position="1"/>
        <end position="23"/>
    </location>
</feature>
<keyword evidence="3" id="KW-0378">Hydrolase</keyword>
<dbReference type="STRING" id="35570.A0A1I8Q440"/>
<dbReference type="SMART" id="SM00020">
    <property type="entry name" value="Tryp_SPc"/>
    <property type="match status" value="1"/>
</dbReference>
<dbReference type="KEGG" id="scac:106089078"/>
<sequence>MNFHRQYALLSLWILLLLANAKANVKQPLVYPQSRIVGGSNAIQGQFPYQVSLRIENNHICGGSIISYNYIVTAAHCVVQGNPPKQVDPHSLTIYAGSNYINSGGLVLKVAEVKVHPSYKGGNNDISLLKLTLPLIFNEHLRAIPLAVHDSPTGVPVITSGWGRLSDGGTRPQILQYNTLMAVNHLDCTRWISGLPSSVFCLAHTFGNGVCNGDSGGSAVYNNTLVGVTNFVVGNCGTHYPDVYASVPYHLKWLRENSQQ</sequence>
<evidence type="ECO:0000313" key="8">
    <source>
        <dbReference type="EnsemblMetazoa" id="SCAU013728-PA"/>
    </source>
</evidence>
<keyword evidence="9" id="KW-1185">Reference proteome</keyword>
<evidence type="ECO:0000259" key="7">
    <source>
        <dbReference type="PROSITE" id="PS50240"/>
    </source>
</evidence>
<dbReference type="PROSITE" id="PS00134">
    <property type="entry name" value="TRYPSIN_HIS"/>
    <property type="match status" value="1"/>
</dbReference>
<evidence type="ECO:0000256" key="1">
    <source>
        <dbReference type="ARBA" id="ARBA00007664"/>
    </source>
</evidence>
<dbReference type="InterPro" id="IPR050430">
    <property type="entry name" value="Peptidase_S1"/>
</dbReference>
<dbReference type="GO" id="GO:0004252">
    <property type="term" value="F:serine-type endopeptidase activity"/>
    <property type="evidence" value="ECO:0007669"/>
    <property type="project" value="InterPro"/>
</dbReference>
<feature type="chain" id="PRO_5009327658" description="Peptidase S1 domain-containing protein" evidence="6">
    <location>
        <begin position="24"/>
        <end position="260"/>
    </location>
</feature>
<dbReference type="InterPro" id="IPR043504">
    <property type="entry name" value="Peptidase_S1_PA_chymotrypsin"/>
</dbReference>
<dbReference type="Gene3D" id="2.40.10.10">
    <property type="entry name" value="Trypsin-like serine proteases"/>
    <property type="match status" value="1"/>
</dbReference>
<evidence type="ECO:0000256" key="4">
    <source>
        <dbReference type="ARBA" id="ARBA00022825"/>
    </source>
</evidence>
<gene>
    <name evidence="8" type="primary">106089078</name>
</gene>
<dbReference type="InterPro" id="IPR009003">
    <property type="entry name" value="Peptidase_S1_PA"/>
</dbReference>
<name>A0A1I8Q440_STOCA</name>
<evidence type="ECO:0000256" key="2">
    <source>
        <dbReference type="ARBA" id="ARBA00022670"/>
    </source>
</evidence>
<evidence type="ECO:0000256" key="5">
    <source>
        <dbReference type="ARBA" id="ARBA00023157"/>
    </source>
</evidence>
<dbReference type="CDD" id="cd00190">
    <property type="entry name" value="Tryp_SPc"/>
    <property type="match status" value="1"/>
</dbReference>
<dbReference type="SUPFAM" id="SSF50494">
    <property type="entry name" value="Trypsin-like serine proteases"/>
    <property type="match status" value="1"/>
</dbReference>
<dbReference type="VEuPathDB" id="VectorBase:SCAU013728"/>
<dbReference type="InterPro" id="IPR001314">
    <property type="entry name" value="Peptidase_S1A"/>
</dbReference>
<proteinExistence type="inferred from homology"/>
<keyword evidence="6" id="KW-0732">Signal</keyword>
<dbReference type="PRINTS" id="PR00722">
    <property type="entry name" value="CHYMOTRYPSIN"/>
</dbReference>
<dbReference type="Proteomes" id="UP000095300">
    <property type="component" value="Unassembled WGS sequence"/>
</dbReference>
<organism evidence="8 9">
    <name type="scientific">Stomoxys calcitrans</name>
    <name type="common">Stable fly</name>
    <name type="synonym">Conops calcitrans</name>
    <dbReference type="NCBI Taxonomy" id="35570"/>
    <lineage>
        <taxon>Eukaryota</taxon>
        <taxon>Metazoa</taxon>
        <taxon>Ecdysozoa</taxon>
        <taxon>Arthropoda</taxon>
        <taxon>Hexapoda</taxon>
        <taxon>Insecta</taxon>
        <taxon>Pterygota</taxon>
        <taxon>Neoptera</taxon>
        <taxon>Endopterygota</taxon>
        <taxon>Diptera</taxon>
        <taxon>Brachycera</taxon>
        <taxon>Muscomorpha</taxon>
        <taxon>Muscoidea</taxon>
        <taxon>Muscidae</taxon>
        <taxon>Stomoxys</taxon>
    </lineage>
</organism>
<dbReference type="OrthoDB" id="60866at2759"/>
<evidence type="ECO:0000256" key="3">
    <source>
        <dbReference type="ARBA" id="ARBA00022801"/>
    </source>
</evidence>